<gene>
    <name evidence="2" type="ORF">BJF91_22980</name>
    <name evidence="1" type="ORF">GGQ71_001249</name>
</gene>
<sequence length="259" mass="29575">MGLLKSVTDKVRQVSSFGRSIPSVPKTLRDAGWDDEMSFWREFCQSERFIENFCVRAPNPEMDQDIELFIKGYAVAQNAHGQVPRVLDIGSEPVSMLSHSFDGEKVELHAADPLADDYRKLWDPSKYKNLVLPVACPVEELSQRFEHNSFDVTHIRNALDHVTNPLDGLEQMLTVTKPGGFLIVHGFANEAVSENWQGFHQWNLCWAEDNDFTVSGKDGSVRSLRKFFGKRARIMRPWMRYPQDSKAWCGFIAQKAPLI</sequence>
<dbReference type="SUPFAM" id="SSF53335">
    <property type="entry name" value="S-adenosyl-L-methionine-dependent methyltransferases"/>
    <property type="match status" value="1"/>
</dbReference>
<dbReference type="RefSeq" id="WP_075612934.1">
    <property type="nucleotide sequence ID" value="NZ_JACIED010000002.1"/>
</dbReference>
<dbReference type="GO" id="GO:0032259">
    <property type="term" value="P:methylation"/>
    <property type="evidence" value="ECO:0007669"/>
    <property type="project" value="UniProtKB-KW"/>
</dbReference>
<dbReference type="Proteomes" id="UP000185598">
    <property type="component" value="Unassembled WGS sequence"/>
</dbReference>
<comment type="caution">
    <text evidence="2">The sequence shown here is derived from an EMBL/GenBank/DDBJ whole genome shotgun (WGS) entry which is preliminary data.</text>
</comment>
<keyword evidence="1" id="KW-0808">Transferase</keyword>
<proteinExistence type="predicted"/>
<dbReference type="EMBL" id="JACIED010000002">
    <property type="protein sequence ID" value="MBB4006986.1"/>
    <property type="molecule type" value="Genomic_DNA"/>
</dbReference>
<reference evidence="2 3" key="1">
    <citation type="submission" date="2016-09" db="EMBL/GenBank/DDBJ databases">
        <title>Rhizobium oryziradicis sp. nov., isolated from the root of rice.</title>
        <authorList>
            <person name="Zhao J."/>
            <person name="Zhang X."/>
        </authorList>
    </citation>
    <scope>NUCLEOTIDE SEQUENCE [LARGE SCALE GENOMIC DNA]</scope>
    <source>
        <strain evidence="2 3">14971</strain>
    </source>
</reference>
<dbReference type="AlphaFoldDB" id="A0A1Q9AAB5"/>
<dbReference type="EMBL" id="MKIN01000018">
    <property type="protein sequence ID" value="OLP51805.1"/>
    <property type="molecule type" value="Genomic_DNA"/>
</dbReference>
<protein>
    <submittedName>
        <fullName evidence="1">SAM-dependent methyltransferase</fullName>
    </submittedName>
</protein>
<evidence type="ECO:0000313" key="3">
    <source>
        <dbReference type="Proteomes" id="UP000185598"/>
    </source>
</evidence>
<keyword evidence="3" id="KW-1185">Reference proteome</keyword>
<evidence type="ECO:0000313" key="2">
    <source>
        <dbReference type="EMBL" id="OLP51805.1"/>
    </source>
</evidence>
<keyword evidence="1" id="KW-0489">Methyltransferase</keyword>
<name>A0A1Q9AAB5_9HYPH</name>
<dbReference type="Pfam" id="PF13489">
    <property type="entry name" value="Methyltransf_23"/>
    <property type="match status" value="1"/>
</dbReference>
<dbReference type="Gene3D" id="3.40.50.150">
    <property type="entry name" value="Vaccinia Virus protein VP39"/>
    <property type="match status" value="1"/>
</dbReference>
<dbReference type="InterPro" id="IPR029063">
    <property type="entry name" value="SAM-dependent_MTases_sf"/>
</dbReference>
<accession>A0A1Q9AAB5</accession>
<organism evidence="2 3">
    <name type="scientific">Allorhizobium taibaishanense</name>
    <dbReference type="NCBI Taxonomy" id="887144"/>
    <lineage>
        <taxon>Bacteria</taxon>
        <taxon>Pseudomonadati</taxon>
        <taxon>Pseudomonadota</taxon>
        <taxon>Alphaproteobacteria</taxon>
        <taxon>Hyphomicrobiales</taxon>
        <taxon>Rhizobiaceae</taxon>
        <taxon>Rhizobium/Agrobacterium group</taxon>
        <taxon>Allorhizobium</taxon>
    </lineage>
</organism>
<reference evidence="1 4" key="2">
    <citation type="submission" date="2020-08" db="EMBL/GenBank/DDBJ databases">
        <title>Genomic Encyclopedia of Type Strains, Phase IV (KMG-IV): sequencing the most valuable type-strain genomes for metagenomic binning, comparative biology and taxonomic classification.</title>
        <authorList>
            <person name="Goeker M."/>
        </authorList>
    </citation>
    <scope>NUCLEOTIDE SEQUENCE [LARGE SCALE GENOMIC DNA]</scope>
    <source>
        <strain evidence="1 4">DSM 100021</strain>
    </source>
</reference>
<evidence type="ECO:0000313" key="1">
    <source>
        <dbReference type="EMBL" id="MBB4006986.1"/>
    </source>
</evidence>
<dbReference type="STRING" id="887144.BJF91_22980"/>
<dbReference type="GO" id="GO:0008168">
    <property type="term" value="F:methyltransferase activity"/>
    <property type="evidence" value="ECO:0007669"/>
    <property type="project" value="UniProtKB-KW"/>
</dbReference>
<dbReference type="Proteomes" id="UP000544107">
    <property type="component" value="Unassembled WGS sequence"/>
</dbReference>
<evidence type="ECO:0000313" key="4">
    <source>
        <dbReference type="Proteomes" id="UP000544107"/>
    </source>
</evidence>